<reference evidence="2" key="1">
    <citation type="journal article" date="2017" name="Plant J.">
        <title>The pomegranate (Punica granatum L.) genome and the genomics of punicalagin biosynthesis.</title>
        <authorList>
            <person name="Qin G."/>
            <person name="Xu C."/>
            <person name="Ming R."/>
            <person name="Tang H."/>
            <person name="Guyot R."/>
            <person name="Kramer E.M."/>
            <person name="Hu Y."/>
            <person name="Yi X."/>
            <person name="Qi Y."/>
            <person name="Xu X."/>
            <person name="Gao Z."/>
            <person name="Pan H."/>
            <person name="Jian J."/>
            <person name="Tian Y."/>
            <person name="Yue Z."/>
            <person name="Xu Y."/>
        </authorList>
    </citation>
    <scope>NUCLEOTIDE SEQUENCE [LARGE SCALE GENOMIC DNA]</scope>
    <source>
        <strain evidence="2">cv. Dabenzi</strain>
    </source>
</reference>
<organism evidence="1 2">
    <name type="scientific">Punica granatum</name>
    <name type="common">Pomegranate</name>
    <dbReference type="NCBI Taxonomy" id="22663"/>
    <lineage>
        <taxon>Eukaryota</taxon>
        <taxon>Viridiplantae</taxon>
        <taxon>Streptophyta</taxon>
        <taxon>Embryophyta</taxon>
        <taxon>Tracheophyta</taxon>
        <taxon>Spermatophyta</taxon>
        <taxon>Magnoliopsida</taxon>
        <taxon>eudicotyledons</taxon>
        <taxon>Gunneridae</taxon>
        <taxon>Pentapetalae</taxon>
        <taxon>rosids</taxon>
        <taxon>malvids</taxon>
        <taxon>Myrtales</taxon>
        <taxon>Lythraceae</taxon>
        <taxon>Punica</taxon>
    </lineage>
</organism>
<comment type="caution">
    <text evidence="1">The sequence shown here is derived from an EMBL/GenBank/DDBJ whole genome shotgun (WGS) entry which is preliminary data.</text>
</comment>
<dbReference type="AlphaFoldDB" id="A0A218W6N4"/>
<dbReference type="EMBL" id="MTKT01005171">
    <property type="protein sequence ID" value="OWM68169.1"/>
    <property type="molecule type" value="Genomic_DNA"/>
</dbReference>
<proteinExistence type="predicted"/>
<accession>A0A218W6N4</accession>
<evidence type="ECO:0000313" key="2">
    <source>
        <dbReference type="Proteomes" id="UP000197138"/>
    </source>
</evidence>
<sequence>MEIAQKARREEKEIWKESLFLFQTTLSLKESNNNVMESPRHLCLKLELPNPTEPGKIETIFIKATWYDTHFELSITNGPDS</sequence>
<protein>
    <submittedName>
        <fullName evidence="1">Uncharacterized protein</fullName>
    </submittedName>
</protein>
<name>A0A218W6N4_PUNGR</name>
<gene>
    <name evidence="1" type="ORF">CDL15_Pgr016369</name>
</gene>
<dbReference type="Proteomes" id="UP000197138">
    <property type="component" value="Unassembled WGS sequence"/>
</dbReference>
<evidence type="ECO:0000313" key="1">
    <source>
        <dbReference type="EMBL" id="OWM68169.1"/>
    </source>
</evidence>